<protein>
    <submittedName>
        <fullName evidence="1">Uncharacterized protein</fullName>
    </submittedName>
</protein>
<dbReference type="AlphaFoldDB" id="A0A5B0QK96"/>
<name>A0A5B0QK96_PUCGR</name>
<proteinExistence type="predicted"/>
<reference evidence="1 2" key="1">
    <citation type="submission" date="2019-05" db="EMBL/GenBank/DDBJ databases">
        <title>Emergence of the Ug99 lineage of the wheat stem rust pathogen through somatic hybridization.</title>
        <authorList>
            <person name="Li F."/>
            <person name="Upadhyaya N.M."/>
            <person name="Sperschneider J."/>
            <person name="Matny O."/>
            <person name="Nguyen-Phuc H."/>
            <person name="Mago R."/>
            <person name="Raley C."/>
            <person name="Miller M.E."/>
            <person name="Silverstein K.A.T."/>
            <person name="Henningsen E."/>
            <person name="Hirsch C.D."/>
            <person name="Visser B."/>
            <person name="Pretorius Z.A."/>
            <person name="Steffenson B.J."/>
            <person name="Schwessinger B."/>
            <person name="Dodds P.N."/>
            <person name="Figueroa M."/>
        </authorList>
    </citation>
    <scope>NUCLEOTIDE SEQUENCE [LARGE SCALE GENOMIC DNA]</scope>
    <source>
        <strain evidence="1">21-0</strain>
    </source>
</reference>
<evidence type="ECO:0000313" key="1">
    <source>
        <dbReference type="EMBL" id="KAA1113582.1"/>
    </source>
</evidence>
<comment type="caution">
    <text evidence="1">The sequence shown here is derived from an EMBL/GenBank/DDBJ whole genome shotgun (WGS) entry which is preliminary data.</text>
</comment>
<organism evidence="1 2">
    <name type="scientific">Puccinia graminis f. sp. tritici</name>
    <dbReference type="NCBI Taxonomy" id="56615"/>
    <lineage>
        <taxon>Eukaryota</taxon>
        <taxon>Fungi</taxon>
        <taxon>Dikarya</taxon>
        <taxon>Basidiomycota</taxon>
        <taxon>Pucciniomycotina</taxon>
        <taxon>Pucciniomycetes</taxon>
        <taxon>Pucciniales</taxon>
        <taxon>Pucciniaceae</taxon>
        <taxon>Puccinia</taxon>
    </lineage>
</organism>
<dbReference type="Proteomes" id="UP000324748">
    <property type="component" value="Unassembled WGS sequence"/>
</dbReference>
<dbReference type="EMBL" id="VSWC01000015">
    <property type="protein sequence ID" value="KAA1113582.1"/>
    <property type="molecule type" value="Genomic_DNA"/>
</dbReference>
<keyword evidence="2" id="KW-1185">Reference proteome</keyword>
<gene>
    <name evidence="1" type="ORF">PGT21_033894</name>
</gene>
<accession>A0A5B0QK96</accession>
<evidence type="ECO:0000313" key="2">
    <source>
        <dbReference type="Proteomes" id="UP000324748"/>
    </source>
</evidence>
<sequence length="105" mass="11961">MISYNRQFHSTGCSTRSMAFVCSLKVSFILSPFTQTFSGIIPVFKFFSRPRFWGCFFSVELPAFRVQQLSSNSLAESKKRVQDIISIINHPRIQYGILTDGALLN</sequence>